<reference evidence="3 4" key="1">
    <citation type="journal article" date="2024" name="Ann. Entomol. Soc. Am.">
        <title>Genomic analyses of the southern and eastern yellowjacket wasps (Hymenoptera: Vespidae) reveal evolutionary signatures of social life.</title>
        <authorList>
            <person name="Catto M.A."/>
            <person name="Caine P.B."/>
            <person name="Orr S.E."/>
            <person name="Hunt B.G."/>
            <person name="Goodisman M.A.D."/>
        </authorList>
    </citation>
    <scope>NUCLEOTIDE SEQUENCE [LARGE SCALE GENOMIC DNA]</scope>
    <source>
        <strain evidence="3">233</strain>
        <tissue evidence="3">Head and thorax</tissue>
    </source>
</reference>
<dbReference type="EMBL" id="JAUDFV010000151">
    <property type="protein sequence ID" value="KAL2718997.1"/>
    <property type="molecule type" value="Genomic_DNA"/>
</dbReference>
<evidence type="ECO:0000256" key="2">
    <source>
        <dbReference type="SAM" id="Phobius"/>
    </source>
</evidence>
<feature type="non-terminal residue" evidence="3">
    <location>
        <position position="1"/>
    </location>
</feature>
<feature type="compositionally biased region" description="Basic and acidic residues" evidence="1">
    <location>
        <begin position="134"/>
        <end position="154"/>
    </location>
</feature>
<keyword evidence="2" id="KW-0472">Membrane</keyword>
<evidence type="ECO:0000313" key="3">
    <source>
        <dbReference type="EMBL" id="KAL2718997.1"/>
    </source>
</evidence>
<dbReference type="AlphaFoldDB" id="A0ABD2AEF1"/>
<keyword evidence="4" id="KW-1185">Reference proteome</keyword>
<sequence>YLFSRKEIITRKTITVNGVSHSSHSFSHKLWYGGGRYRGEIGPINSQSFSLGRVLMEILIEWDARRDGFCEGFDPFAFLIFVSVYICVLVGNRRNNKTLKTRVKPTTTTTTTTTTTRRLVRGIGARELRRNFDDNANKEVPSDRSADDVVRESAKSLSRGNTKRAVQLSAPTVEYFESRECQFANEIALAKNLAHEGASQASNKFWRSFKVQLISAINAKHAFVSFLRSFSSSCSLRLRNGLPYELAVLIQTVTPTVSTIPFTLYKTTF</sequence>
<evidence type="ECO:0000313" key="4">
    <source>
        <dbReference type="Proteomes" id="UP001607302"/>
    </source>
</evidence>
<organism evidence="3 4">
    <name type="scientific">Vespula squamosa</name>
    <name type="common">Southern yellow jacket</name>
    <name type="synonym">Wasp</name>
    <dbReference type="NCBI Taxonomy" id="30214"/>
    <lineage>
        <taxon>Eukaryota</taxon>
        <taxon>Metazoa</taxon>
        <taxon>Ecdysozoa</taxon>
        <taxon>Arthropoda</taxon>
        <taxon>Hexapoda</taxon>
        <taxon>Insecta</taxon>
        <taxon>Pterygota</taxon>
        <taxon>Neoptera</taxon>
        <taxon>Endopterygota</taxon>
        <taxon>Hymenoptera</taxon>
        <taxon>Apocrita</taxon>
        <taxon>Aculeata</taxon>
        <taxon>Vespoidea</taxon>
        <taxon>Vespidae</taxon>
        <taxon>Vespinae</taxon>
        <taxon>Vespula</taxon>
    </lineage>
</organism>
<feature type="region of interest" description="Disordered" evidence="1">
    <location>
        <begin position="134"/>
        <end position="155"/>
    </location>
</feature>
<keyword evidence="2" id="KW-0812">Transmembrane</keyword>
<feature type="transmembrane region" description="Helical" evidence="2">
    <location>
        <begin position="75"/>
        <end position="92"/>
    </location>
</feature>
<proteinExistence type="predicted"/>
<comment type="caution">
    <text evidence="3">The sequence shown here is derived from an EMBL/GenBank/DDBJ whole genome shotgun (WGS) entry which is preliminary data.</text>
</comment>
<gene>
    <name evidence="3" type="ORF">V1478_011416</name>
</gene>
<protein>
    <submittedName>
        <fullName evidence="3">Uncharacterized protein</fullName>
    </submittedName>
</protein>
<name>A0ABD2AEF1_VESSQ</name>
<keyword evidence="2" id="KW-1133">Transmembrane helix</keyword>
<dbReference type="Proteomes" id="UP001607302">
    <property type="component" value="Unassembled WGS sequence"/>
</dbReference>
<accession>A0ABD2AEF1</accession>
<evidence type="ECO:0000256" key="1">
    <source>
        <dbReference type="SAM" id="MobiDB-lite"/>
    </source>
</evidence>